<dbReference type="AlphaFoldDB" id="A0AAJ2F1J0"/>
<protein>
    <submittedName>
        <fullName evidence="1">Uncharacterized protein</fullName>
    </submittedName>
</protein>
<evidence type="ECO:0000313" key="4">
    <source>
        <dbReference type="Proteomes" id="UP001253458"/>
    </source>
</evidence>
<evidence type="ECO:0000313" key="1">
    <source>
        <dbReference type="EMBL" id="MDR6767730.1"/>
    </source>
</evidence>
<dbReference type="Proteomes" id="UP001249076">
    <property type="component" value="Unassembled WGS sequence"/>
</dbReference>
<name>A0AAJ2F1J0_ACIDE</name>
<keyword evidence="3" id="KW-1185">Reference proteome</keyword>
<dbReference type="EMBL" id="JAVDTS010000011">
    <property type="protein sequence ID" value="MDR6839712.1"/>
    <property type="molecule type" value="Genomic_DNA"/>
</dbReference>
<reference evidence="1 3" key="1">
    <citation type="submission" date="2023-07" db="EMBL/GenBank/DDBJ databases">
        <title>Sorghum-associated microbial communities from plants grown in Nebraska, USA.</title>
        <authorList>
            <person name="Schachtman D."/>
        </authorList>
    </citation>
    <scope>NUCLEOTIDE SEQUENCE</scope>
    <source>
        <strain evidence="2 3">BE105</strain>
        <strain evidence="1">BE69</strain>
    </source>
</reference>
<gene>
    <name evidence="1" type="ORF">J2W88_003011</name>
    <name evidence="2" type="ORF">J2W93_004580</name>
</gene>
<proteinExistence type="predicted"/>
<organism evidence="1 4">
    <name type="scientific">Acidovorax delafieldii</name>
    <name type="common">Pseudomonas delafieldii</name>
    <dbReference type="NCBI Taxonomy" id="47920"/>
    <lineage>
        <taxon>Bacteria</taxon>
        <taxon>Pseudomonadati</taxon>
        <taxon>Pseudomonadota</taxon>
        <taxon>Betaproteobacteria</taxon>
        <taxon>Burkholderiales</taxon>
        <taxon>Comamonadaceae</taxon>
        <taxon>Acidovorax</taxon>
    </lineage>
</organism>
<comment type="caution">
    <text evidence="1">The sequence shown here is derived from an EMBL/GenBank/DDBJ whole genome shotgun (WGS) entry which is preliminary data.</text>
</comment>
<dbReference type="Pfam" id="PF08809">
    <property type="entry name" value="DUF1799"/>
    <property type="match status" value="1"/>
</dbReference>
<dbReference type="Proteomes" id="UP001253458">
    <property type="component" value="Unassembled WGS sequence"/>
</dbReference>
<evidence type="ECO:0000313" key="3">
    <source>
        <dbReference type="Proteomes" id="UP001249076"/>
    </source>
</evidence>
<dbReference type="EMBL" id="JAVDTL010000004">
    <property type="protein sequence ID" value="MDR6767730.1"/>
    <property type="molecule type" value="Genomic_DNA"/>
</dbReference>
<dbReference type="InterPro" id="IPR014915">
    <property type="entry name" value="Phage_TLS_TfmB"/>
</dbReference>
<accession>A0AAJ2F1J0</accession>
<sequence length="69" mass="7916">MDAFRRVGTRWMYGAMGGVPTGLRWEAIYPLIDRMGLQPEEWDELVAELQVMEIAAIETMRKHAPKPAK</sequence>
<evidence type="ECO:0000313" key="2">
    <source>
        <dbReference type="EMBL" id="MDR6839712.1"/>
    </source>
</evidence>